<dbReference type="Proteomes" id="UP000234681">
    <property type="component" value="Chromosome 6"/>
</dbReference>
<protein>
    <submittedName>
        <fullName evidence="1">RCG61397</fullName>
    </submittedName>
</protein>
<name>A6HBF3_RAT</name>
<dbReference type="EMBL" id="CH473947">
    <property type="protein sequence ID" value="EDM03358.1"/>
    <property type="molecule type" value="Genomic_DNA"/>
</dbReference>
<organism evidence="1 2">
    <name type="scientific">Rattus norvegicus</name>
    <name type="common">Rat</name>
    <dbReference type="NCBI Taxonomy" id="10116"/>
    <lineage>
        <taxon>Eukaryota</taxon>
        <taxon>Metazoa</taxon>
        <taxon>Chordata</taxon>
        <taxon>Craniata</taxon>
        <taxon>Vertebrata</taxon>
        <taxon>Euteleostomi</taxon>
        <taxon>Mammalia</taxon>
        <taxon>Eutheria</taxon>
        <taxon>Euarchontoglires</taxon>
        <taxon>Glires</taxon>
        <taxon>Rodentia</taxon>
        <taxon>Myomorpha</taxon>
        <taxon>Muroidea</taxon>
        <taxon>Muridae</taxon>
        <taxon>Murinae</taxon>
        <taxon>Rattus</taxon>
    </lineage>
</organism>
<dbReference type="AlphaFoldDB" id="A6HBF3"/>
<proteinExistence type="predicted"/>
<sequence length="108" mass="12713">MNTEISLKVLQLTINKYLLNIHYVSRTALISRNTNFITHKMWLPMPLIDIPPHVEVEGYFLARYNSNMLLFLFATRVSLTRERKVSTFLWVILSNNISNLDLYNIINN</sequence>
<reference evidence="2" key="1">
    <citation type="submission" date="2005-09" db="EMBL/GenBank/DDBJ databases">
        <authorList>
            <person name="Mural R.J."/>
            <person name="Li P.W."/>
            <person name="Adams M.D."/>
            <person name="Amanatides P.G."/>
            <person name="Baden-Tillson H."/>
            <person name="Barnstead M."/>
            <person name="Chin S.H."/>
            <person name="Dew I."/>
            <person name="Evans C.A."/>
            <person name="Ferriera S."/>
            <person name="Flanigan M."/>
            <person name="Fosler C."/>
            <person name="Glodek A."/>
            <person name="Gu Z."/>
            <person name="Holt R.A."/>
            <person name="Jennings D."/>
            <person name="Kraft C.L."/>
            <person name="Lu F."/>
            <person name="Nguyen T."/>
            <person name="Nusskern D.R."/>
            <person name="Pfannkoch C.M."/>
            <person name="Sitter C."/>
            <person name="Sutton G.G."/>
            <person name="Venter J.C."/>
            <person name="Wang Z."/>
            <person name="Woodage T."/>
            <person name="Zheng X.H."/>
            <person name="Zhong F."/>
        </authorList>
    </citation>
    <scope>NUCLEOTIDE SEQUENCE [LARGE SCALE GENOMIC DNA]</scope>
    <source>
        <strain>BN</strain>
        <strain evidence="2">Sprague-Dawley</strain>
    </source>
</reference>
<evidence type="ECO:0000313" key="2">
    <source>
        <dbReference type="Proteomes" id="UP000234681"/>
    </source>
</evidence>
<accession>A6HBF3</accession>
<gene>
    <name evidence="1" type="ORF">rCG_61397</name>
</gene>
<evidence type="ECO:0000313" key="1">
    <source>
        <dbReference type="EMBL" id="EDM03358.1"/>
    </source>
</evidence>